<evidence type="ECO:0000256" key="4">
    <source>
        <dbReference type="ARBA" id="ARBA00022898"/>
    </source>
</evidence>
<dbReference type="EMBL" id="CP000155">
    <property type="protein sequence ID" value="ABC33455.1"/>
    <property type="molecule type" value="Genomic_DNA"/>
</dbReference>
<dbReference type="CDD" id="cd07377">
    <property type="entry name" value="WHTH_GntR"/>
    <property type="match status" value="1"/>
</dbReference>
<dbReference type="Gene3D" id="3.40.640.10">
    <property type="entry name" value="Type I PLP-dependent aspartate aminotransferase-like (Major domain)"/>
    <property type="match status" value="1"/>
</dbReference>
<evidence type="ECO:0000259" key="8">
    <source>
        <dbReference type="PROSITE" id="PS50949"/>
    </source>
</evidence>
<dbReference type="GO" id="GO:0030170">
    <property type="term" value="F:pyridoxal phosphate binding"/>
    <property type="evidence" value="ECO:0007669"/>
    <property type="project" value="InterPro"/>
</dbReference>
<dbReference type="PANTHER" id="PTHR46577:SF2">
    <property type="entry name" value="TRANSCRIPTIONAL REGULATORY PROTEIN"/>
    <property type="match status" value="1"/>
</dbReference>
<dbReference type="InterPro" id="IPR015422">
    <property type="entry name" value="PyrdxlP-dep_Trfase_small"/>
</dbReference>
<proteinExistence type="inferred from homology"/>
<dbReference type="PROSITE" id="PS50949">
    <property type="entry name" value="HTH_GNTR"/>
    <property type="match status" value="1"/>
</dbReference>
<organism evidence="9 10">
    <name type="scientific">Hahella chejuensis (strain KCTC 2396)</name>
    <dbReference type="NCBI Taxonomy" id="349521"/>
    <lineage>
        <taxon>Bacteria</taxon>
        <taxon>Pseudomonadati</taxon>
        <taxon>Pseudomonadota</taxon>
        <taxon>Gammaproteobacteria</taxon>
        <taxon>Oceanospirillales</taxon>
        <taxon>Hahellaceae</taxon>
        <taxon>Hahella</taxon>
    </lineage>
</organism>
<dbReference type="InterPro" id="IPR015424">
    <property type="entry name" value="PyrdxlP-dep_Trfase"/>
</dbReference>
<dbReference type="GO" id="GO:0003700">
    <property type="term" value="F:DNA-binding transcription factor activity"/>
    <property type="evidence" value="ECO:0007669"/>
    <property type="project" value="InterPro"/>
</dbReference>
<dbReference type="GO" id="GO:0003677">
    <property type="term" value="F:DNA binding"/>
    <property type="evidence" value="ECO:0007669"/>
    <property type="project" value="UniProtKB-KW"/>
</dbReference>
<comment type="similarity">
    <text evidence="1">In the C-terminal section; belongs to the class-I pyridoxal-phosphate-dependent aminotransferase family.</text>
</comment>
<dbReference type="CDD" id="cd00609">
    <property type="entry name" value="AAT_like"/>
    <property type="match status" value="1"/>
</dbReference>
<sequence>MKNCACLRMNEAATGMSKKRYEEVAEAVAGRIRQGMYAVGDRIPGTRDLVEHFSVSVSTIMAAQRLLERQGWVEARPRSGYYVRRRNQEGAAEGGAALPKVTGFESAPTLVDTQQTIMSLVQATQSPRGMNFAMAAPATQFLPAAAMEKAFRAALRESGEEIEAYSFPPGALRLREAIVQRMKDAWCDLEPDDILITNGCHEALTLALRAVTQPGDVVAVESPTYFGLLQVIDALGLKALEIPADPKSGLSLEALQLALEQWPVKACVAMPNFSNPLGCLMPDERKEQLVRLLEVRGVPLIENDIYGELGFSGLRPRAAKSYDRAGGVLYCSSFSKSIAPGLRVGWMAPGRWLPQVGYLKFASTLACPSLPQMAVAHYLAQADFDRHLRRMRHEFAVHVERMTTAVLRHFPPGVRVSQPAGGFVLWVELAEGRDTVALYRKALAAGVSIAPGTLFSGDGDKYRHCLRLNCAAPWTAEAEDAIRQLGGWLRAG</sequence>
<dbReference type="FunFam" id="3.40.640.10:FF:000023">
    <property type="entry name" value="Transcriptional regulator, GntR family"/>
    <property type="match status" value="1"/>
</dbReference>
<keyword evidence="6 9" id="KW-0238">DNA-binding</keyword>
<name>Q2S7B9_HAHCH</name>
<dbReference type="Gene3D" id="1.10.10.10">
    <property type="entry name" value="Winged helix-like DNA-binding domain superfamily/Winged helix DNA-binding domain"/>
    <property type="match status" value="1"/>
</dbReference>
<protein>
    <submittedName>
        <fullName evidence="9">Transcriptional regulator containing a DNA-binding HTH domain and an aminotransferase domain (MocR family) and their eukaryotic orthologs</fullName>
    </submittedName>
</protein>
<reference evidence="9 10" key="1">
    <citation type="journal article" date="2005" name="Nucleic Acids Res.">
        <title>Genomic blueprint of Hahella chejuensis, a marine microbe producing an algicidal agent.</title>
        <authorList>
            <person name="Jeong H."/>
            <person name="Yim J.H."/>
            <person name="Lee C."/>
            <person name="Choi S.-H."/>
            <person name="Park Y.K."/>
            <person name="Yoon S.H."/>
            <person name="Hur C.-G."/>
            <person name="Kang H.-Y."/>
            <person name="Kim D."/>
            <person name="Lee H.H."/>
            <person name="Park K.H."/>
            <person name="Park S.-H."/>
            <person name="Park H.-S."/>
            <person name="Lee H.K."/>
            <person name="Oh T.K."/>
            <person name="Kim J.F."/>
        </authorList>
    </citation>
    <scope>NUCLEOTIDE SEQUENCE [LARGE SCALE GENOMIC DNA]</scope>
    <source>
        <strain evidence="9 10">KCTC 2396</strain>
    </source>
</reference>
<dbReference type="SMART" id="SM00345">
    <property type="entry name" value="HTH_GNTR"/>
    <property type="match status" value="1"/>
</dbReference>
<dbReference type="SUPFAM" id="SSF53383">
    <property type="entry name" value="PLP-dependent transferases"/>
    <property type="match status" value="1"/>
</dbReference>
<accession>Q2S7B9</accession>
<dbReference type="InterPro" id="IPR051446">
    <property type="entry name" value="HTH_trans_reg/aminotransferase"/>
</dbReference>
<keyword evidence="3 9" id="KW-0808">Transferase</keyword>
<dbReference type="Proteomes" id="UP000000238">
    <property type="component" value="Chromosome"/>
</dbReference>
<dbReference type="Pfam" id="PF00155">
    <property type="entry name" value="Aminotran_1_2"/>
    <property type="match status" value="1"/>
</dbReference>
<dbReference type="InterPro" id="IPR000524">
    <property type="entry name" value="Tscrpt_reg_HTH_GntR"/>
</dbReference>
<dbReference type="InterPro" id="IPR004839">
    <property type="entry name" value="Aminotransferase_I/II_large"/>
</dbReference>
<keyword evidence="5" id="KW-0805">Transcription regulation</keyword>
<keyword evidence="4" id="KW-0663">Pyridoxal phosphate</keyword>
<dbReference type="KEGG" id="hch:HCH_06834"/>
<evidence type="ECO:0000256" key="3">
    <source>
        <dbReference type="ARBA" id="ARBA00022679"/>
    </source>
</evidence>
<evidence type="ECO:0000256" key="7">
    <source>
        <dbReference type="ARBA" id="ARBA00023163"/>
    </source>
</evidence>
<evidence type="ECO:0000256" key="6">
    <source>
        <dbReference type="ARBA" id="ARBA00023125"/>
    </source>
</evidence>
<dbReference type="STRING" id="349521.HCH_06834"/>
<keyword evidence="10" id="KW-1185">Reference proteome</keyword>
<feature type="domain" description="HTH gntR-type" evidence="8">
    <location>
        <begin position="18"/>
        <end position="86"/>
    </location>
</feature>
<dbReference type="Gene3D" id="3.90.1150.10">
    <property type="entry name" value="Aspartate Aminotransferase, domain 1"/>
    <property type="match status" value="1"/>
</dbReference>
<keyword evidence="2 9" id="KW-0032">Aminotransferase</keyword>
<evidence type="ECO:0000256" key="2">
    <source>
        <dbReference type="ARBA" id="ARBA00022576"/>
    </source>
</evidence>
<dbReference type="Pfam" id="PF00392">
    <property type="entry name" value="GntR"/>
    <property type="match status" value="1"/>
</dbReference>
<evidence type="ECO:0000256" key="1">
    <source>
        <dbReference type="ARBA" id="ARBA00005384"/>
    </source>
</evidence>
<keyword evidence="7" id="KW-0804">Transcription</keyword>
<dbReference type="PANTHER" id="PTHR46577">
    <property type="entry name" value="HTH-TYPE TRANSCRIPTIONAL REGULATORY PROTEIN GABR"/>
    <property type="match status" value="1"/>
</dbReference>
<dbReference type="eggNOG" id="COG1167">
    <property type="taxonomic scope" value="Bacteria"/>
</dbReference>
<dbReference type="InterPro" id="IPR015421">
    <property type="entry name" value="PyrdxlP-dep_Trfase_major"/>
</dbReference>
<evidence type="ECO:0000313" key="9">
    <source>
        <dbReference type="EMBL" id="ABC33455.1"/>
    </source>
</evidence>
<dbReference type="GO" id="GO:0008483">
    <property type="term" value="F:transaminase activity"/>
    <property type="evidence" value="ECO:0007669"/>
    <property type="project" value="UniProtKB-KW"/>
</dbReference>
<dbReference type="InterPro" id="IPR036390">
    <property type="entry name" value="WH_DNA-bd_sf"/>
</dbReference>
<dbReference type="SUPFAM" id="SSF46785">
    <property type="entry name" value="Winged helix' DNA-binding domain"/>
    <property type="match status" value="1"/>
</dbReference>
<dbReference type="AlphaFoldDB" id="Q2S7B9"/>
<dbReference type="InterPro" id="IPR036388">
    <property type="entry name" value="WH-like_DNA-bd_sf"/>
</dbReference>
<dbReference type="HOGENOM" id="CLU_017584_0_0_6"/>
<evidence type="ECO:0000256" key="5">
    <source>
        <dbReference type="ARBA" id="ARBA00023015"/>
    </source>
</evidence>
<evidence type="ECO:0000313" key="10">
    <source>
        <dbReference type="Proteomes" id="UP000000238"/>
    </source>
</evidence>
<gene>
    <name evidence="9" type="ordered locus">HCH_06834</name>
</gene>